<accession>A0A382LSP7</accession>
<dbReference type="AlphaFoldDB" id="A0A382LSP7"/>
<evidence type="ECO:0000313" key="1">
    <source>
        <dbReference type="EMBL" id="SVC39774.1"/>
    </source>
</evidence>
<sequence>MSEQDIFTTPSITKLPENIAGRVLVSGSHGGMYPAYLAARSGVRGVVFNDAGGGRDNAGFASLPYLDNLGIPAATCSHLSARIGDGKDMLDRGKISQANLTAAKLGCSAGQTVGETAELMTISDLRSFEAPVYQESRVCFLEAGAEPGVWGIDSASLVKPGDIDQIIVTGSHGGLLGNDPATAIRVQVAACAFNDAGVGIDRVGITRLPVLNERGIAAVTVDCMSARIGDACSMWETGKISYVNQISKAMGIGPGQSLPAFAEKV</sequence>
<protein>
    <submittedName>
        <fullName evidence="1">Uncharacterized protein</fullName>
    </submittedName>
</protein>
<gene>
    <name evidence="1" type="ORF">METZ01_LOCUS292628</name>
</gene>
<reference evidence="1" key="1">
    <citation type="submission" date="2018-05" db="EMBL/GenBank/DDBJ databases">
        <authorList>
            <person name="Lanie J.A."/>
            <person name="Ng W.-L."/>
            <person name="Kazmierczak K.M."/>
            <person name="Andrzejewski T.M."/>
            <person name="Davidsen T.M."/>
            <person name="Wayne K.J."/>
            <person name="Tettelin H."/>
            <person name="Glass J.I."/>
            <person name="Rusch D."/>
            <person name="Podicherti R."/>
            <person name="Tsui H.-C.T."/>
            <person name="Winkler M.E."/>
        </authorList>
    </citation>
    <scope>NUCLEOTIDE SEQUENCE</scope>
</reference>
<name>A0A382LSP7_9ZZZZ</name>
<dbReference type="EMBL" id="UINC01089032">
    <property type="protein sequence ID" value="SVC39774.1"/>
    <property type="molecule type" value="Genomic_DNA"/>
</dbReference>
<feature type="non-terminal residue" evidence="1">
    <location>
        <position position="265"/>
    </location>
</feature>
<proteinExistence type="predicted"/>
<organism evidence="1">
    <name type="scientific">marine metagenome</name>
    <dbReference type="NCBI Taxonomy" id="408172"/>
    <lineage>
        <taxon>unclassified sequences</taxon>
        <taxon>metagenomes</taxon>
        <taxon>ecological metagenomes</taxon>
    </lineage>
</organism>